<dbReference type="EMBL" id="SZZH01000001">
    <property type="protein sequence ID" value="TKV60597.1"/>
    <property type="molecule type" value="Genomic_DNA"/>
</dbReference>
<feature type="DNA-binding region" description="H-T-H motif" evidence="4">
    <location>
        <begin position="27"/>
        <end position="46"/>
    </location>
</feature>
<evidence type="ECO:0000256" key="2">
    <source>
        <dbReference type="ARBA" id="ARBA00023125"/>
    </source>
</evidence>
<dbReference type="InterPro" id="IPR036271">
    <property type="entry name" value="Tet_transcr_reg_TetR-rel_C_sf"/>
</dbReference>
<gene>
    <name evidence="6" type="ORF">FDO65_02550</name>
</gene>
<dbReference type="PROSITE" id="PS50977">
    <property type="entry name" value="HTH_TETR_2"/>
    <property type="match status" value="1"/>
</dbReference>
<evidence type="ECO:0000256" key="3">
    <source>
        <dbReference type="ARBA" id="ARBA00023163"/>
    </source>
</evidence>
<dbReference type="OrthoDB" id="3819648at2"/>
<dbReference type="InterPro" id="IPR004111">
    <property type="entry name" value="Repressor_TetR_C"/>
</dbReference>
<dbReference type="InterPro" id="IPR001647">
    <property type="entry name" value="HTH_TetR"/>
</dbReference>
<comment type="caution">
    <text evidence="6">The sequence shown here is derived from an EMBL/GenBank/DDBJ whole genome shotgun (WGS) entry which is preliminary data.</text>
</comment>
<dbReference type="Gene3D" id="1.10.357.10">
    <property type="entry name" value="Tetracycline Repressor, domain 2"/>
    <property type="match status" value="1"/>
</dbReference>
<dbReference type="GO" id="GO:0045892">
    <property type="term" value="P:negative regulation of DNA-templated transcription"/>
    <property type="evidence" value="ECO:0007669"/>
    <property type="project" value="InterPro"/>
</dbReference>
<protein>
    <submittedName>
        <fullName evidence="6">TetR family transcriptional regulator</fullName>
    </submittedName>
</protein>
<dbReference type="Pfam" id="PF00440">
    <property type="entry name" value="TetR_N"/>
    <property type="match status" value="1"/>
</dbReference>
<dbReference type="InterPro" id="IPR050109">
    <property type="entry name" value="HTH-type_TetR-like_transc_reg"/>
</dbReference>
<name>A0A4U6QJF2_9ACTN</name>
<dbReference type="PANTHER" id="PTHR30055:SF151">
    <property type="entry name" value="TRANSCRIPTIONAL REGULATORY PROTEIN"/>
    <property type="match status" value="1"/>
</dbReference>
<dbReference type="Gene3D" id="1.10.10.60">
    <property type="entry name" value="Homeodomain-like"/>
    <property type="match status" value="1"/>
</dbReference>
<dbReference type="GO" id="GO:0000976">
    <property type="term" value="F:transcription cis-regulatory region binding"/>
    <property type="evidence" value="ECO:0007669"/>
    <property type="project" value="TreeGrafter"/>
</dbReference>
<evidence type="ECO:0000259" key="5">
    <source>
        <dbReference type="PROSITE" id="PS50977"/>
    </source>
</evidence>
<keyword evidence="7" id="KW-1185">Reference proteome</keyword>
<keyword evidence="1" id="KW-0805">Transcription regulation</keyword>
<dbReference type="SUPFAM" id="SSF46689">
    <property type="entry name" value="Homeodomain-like"/>
    <property type="match status" value="1"/>
</dbReference>
<feature type="domain" description="HTH tetR-type" evidence="5">
    <location>
        <begin position="4"/>
        <end position="64"/>
    </location>
</feature>
<organism evidence="6 7">
    <name type="scientific">Nakamurella flava</name>
    <dbReference type="NCBI Taxonomy" id="2576308"/>
    <lineage>
        <taxon>Bacteria</taxon>
        <taxon>Bacillati</taxon>
        <taxon>Actinomycetota</taxon>
        <taxon>Actinomycetes</taxon>
        <taxon>Nakamurellales</taxon>
        <taxon>Nakamurellaceae</taxon>
        <taxon>Nakamurella</taxon>
    </lineage>
</organism>
<evidence type="ECO:0000256" key="4">
    <source>
        <dbReference type="PROSITE-ProRule" id="PRU00335"/>
    </source>
</evidence>
<keyword evidence="3" id="KW-0804">Transcription</keyword>
<dbReference type="Pfam" id="PF02909">
    <property type="entry name" value="TetR_C_1"/>
    <property type="match status" value="1"/>
</dbReference>
<evidence type="ECO:0000256" key="1">
    <source>
        <dbReference type="ARBA" id="ARBA00023015"/>
    </source>
</evidence>
<sequence>MPRGLNRDAILDAAFAVLDAVGADGLTTRAVADRLGVKAPALYWHIRDKQALLDEMGTRVWASVIRSSVVGGQLPDPSSERTPDEPAWWSACAAFARTARSALLAHRDGARLFAGTALTDSQVLTDQERGLEWMGAQGFSVAATADAFTILIAFVVGQCIEEQGRTQAPAGTYDLAARDERIGADDHPLVAAAGRRLFDPDVDRRFEDLLQLVLTGIAALGER</sequence>
<dbReference type="SUPFAM" id="SSF48498">
    <property type="entry name" value="Tetracyclin repressor-like, C-terminal domain"/>
    <property type="match status" value="1"/>
</dbReference>
<evidence type="ECO:0000313" key="7">
    <source>
        <dbReference type="Proteomes" id="UP000306985"/>
    </source>
</evidence>
<dbReference type="Proteomes" id="UP000306985">
    <property type="component" value="Unassembled WGS sequence"/>
</dbReference>
<dbReference type="PRINTS" id="PR00455">
    <property type="entry name" value="HTHTETR"/>
</dbReference>
<evidence type="ECO:0000313" key="6">
    <source>
        <dbReference type="EMBL" id="TKV60597.1"/>
    </source>
</evidence>
<reference evidence="6 7" key="1">
    <citation type="submission" date="2019-05" db="EMBL/GenBank/DDBJ databases">
        <title>Nakamurella sp. N5BH11, whole genome shotgun sequence.</title>
        <authorList>
            <person name="Tuo L."/>
        </authorList>
    </citation>
    <scope>NUCLEOTIDE SEQUENCE [LARGE SCALE GENOMIC DNA]</scope>
    <source>
        <strain evidence="6 7">N5BH11</strain>
    </source>
</reference>
<accession>A0A4U6QJF2</accession>
<dbReference type="InterPro" id="IPR009057">
    <property type="entry name" value="Homeodomain-like_sf"/>
</dbReference>
<dbReference type="PANTHER" id="PTHR30055">
    <property type="entry name" value="HTH-TYPE TRANSCRIPTIONAL REGULATOR RUTR"/>
    <property type="match status" value="1"/>
</dbReference>
<dbReference type="AlphaFoldDB" id="A0A4U6QJF2"/>
<dbReference type="GO" id="GO:0003700">
    <property type="term" value="F:DNA-binding transcription factor activity"/>
    <property type="evidence" value="ECO:0007669"/>
    <property type="project" value="TreeGrafter"/>
</dbReference>
<dbReference type="RefSeq" id="WP_137447901.1">
    <property type="nucleotide sequence ID" value="NZ_SZZH01000001.1"/>
</dbReference>
<keyword evidence="2 4" id="KW-0238">DNA-binding</keyword>
<proteinExistence type="predicted"/>